<dbReference type="EMBL" id="JAEDAH010000078">
    <property type="protein sequence ID" value="MCA6064459.1"/>
    <property type="molecule type" value="Genomic_DNA"/>
</dbReference>
<reference evidence="2 3" key="1">
    <citation type="submission" date="2020-12" db="EMBL/GenBank/DDBJ databases">
        <title>Novel Thalassolituus-related marine hydrocarbonoclastic bacteria mediated algae-derived hydrocarbons mineralization in twilight zone of the northern South China Sea.</title>
        <authorList>
            <person name="Dong C."/>
        </authorList>
    </citation>
    <scope>NUCLEOTIDE SEQUENCE [LARGE SCALE GENOMIC DNA]</scope>
    <source>
        <strain evidence="2 3">IMCC1826</strain>
    </source>
</reference>
<evidence type="ECO:0000256" key="1">
    <source>
        <dbReference type="SAM" id="Coils"/>
    </source>
</evidence>
<name>A0ABS7ZRQ5_9GAMM</name>
<sequence length="885" mass="99733">MVLFKKLFANRNRQTDWQQGDTEQRTNYLNSLTDDSSRLAFIAAESSESLKVLAVTALQNTESLEALLSDSNTAVRQAARTARLQQLLPDTSALSNITDTSVLTSIAALTDNDEQRLAAIRQIKDEATLFSIAREHPVARVRSVAAEGITSAEQLQQLLTFAQGKDKSLYRLCKDKLAAQRELQKQQQQRLQAVEQLEAQLAYLNRIGYHPEFHGKLQVLRQQWQQLASEASAAQQSTVDKAFTLAQATLDAHAQEEARLQAQREQQQAASAQQQSIVEQLQALLNEAEAQITDLPQQLQTFDDQWRTTLPLNKPDADTSRHYENIWQQLQTLSTAAAKWQALSTDVEAFLQQAPAADSDKQLQQCNQWLKQISWPATLPMPENLQCLQQRQQQLQAEQQQASANEGEILRQLDVHLDALDQAISEGHLRDANKQVKQIINALKRCSGHKAQAQQRRFRAMESRLNEIRDWAGFAETPKKESLVASMQALIGADIAPDVLADKIHQLQDEWKSLSNSHNDQALWEQFRTAADQAFEPCREHFAAVASLREQNKALRQRLIQELTDYDAAMDWQQADWKVVQKTLNAARESFRQYSPVDHASHRDTSAEFRTVCDRIYAHLQGEYDRNIAARQALVDEALAVSTADDLSGAADAVKTLQMRWKEIGMVPRAADQKLWKAFRKACDTVFARLDEQRNARKAEVNSVVQSAEALIAKAAEAMQSPDAASVLAETRTAFNELSLPRAAHQRLLRELNQMDEQLQTEKLQQRRQQQLTRWENLFSLLKGEAAESSNLPSGYTSTELNASLTASDDDALTLCIGMEILADIESPDSDKALRMNLQVQRLAQGMGMNISRDDERKTLIYQWHNSCHGHPLTERFISAINASL</sequence>
<keyword evidence="1" id="KW-0175">Coiled coil</keyword>
<organism evidence="2 3">
    <name type="scientific">Thalassolituus marinus</name>
    <dbReference type="NCBI Taxonomy" id="671053"/>
    <lineage>
        <taxon>Bacteria</taxon>
        <taxon>Pseudomonadati</taxon>
        <taxon>Pseudomonadota</taxon>
        <taxon>Gammaproteobacteria</taxon>
        <taxon>Oceanospirillales</taxon>
        <taxon>Oceanospirillaceae</taxon>
        <taxon>Thalassolituus</taxon>
    </lineage>
</organism>
<dbReference type="InterPro" id="IPR007139">
    <property type="entry name" value="DUF349"/>
</dbReference>
<evidence type="ECO:0000313" key="2">
    <source>
        <dbReference type="EMBL" id="MCA6064459.1"/>
    </source>
</evidence>
<comment type="caution">
    <text evidence="2">The sequence shown here is derived from an EMBL/GenBank/DDBJ whole genome shotgun (WGS) entry which is preliminary data.</text>
</comment>
<protein>
    <submittedName>
        <fullName evidence="2">DUF349 domain-containing protein</fullName>
    </submittedName>
</protein>
<gene>
    <name evidence="2" type="ORF">I9W95_12655</name>
</gene>
<dbReference type="Proteomes" id="UP000714380">
    <property type="component" value="Unassembled WGS sequence"/>
</dbReference>
<feature type="coiled-coil region" evidence="1">
    <location>
        <begin position="245"/>
        <end position="298"/>
    </location>
</feature>
<keyword evidence="3" id="KW-1185">Reference proteome</keyword>
<proteinExistence type="predicted"/>
<feature type="coiled-coil region" evidence="1">
    <location>
        <begin position="742"/>
        <end position="769"/>
    </location>
</feature>
<accession>A0ABS7ZRQ5</accession>
<dbReference type="Pfam" id="PF03993">
    <property type="entry name" value="DUF349"/>
    <property type="match status" value="3"/>
</dbReference>
<dbReference type="RefSeq" id="WP_225675458.1">
    <property type="nucleotide sequence ID" value="NZ_JAEDAH010000078.1"/>
</dbReference>
<evidence type="ECO:0000313" key="3">
    <source>
        <dbReference type="Proteomes" id="UP000714380"/>
    </source>
</evidence>
<feature type="coiled-coil region" evidence="1">
    <location>
        <begin position="538"/>
        <end position="565"/>
    </location>
</feature>